<reference evidence="2 3" key="1">
    <citation type="submission" date="2021-11" db="EMBL/GenBank/DDBJ databases">
        <title>Genomic of Niabella pedocola.</title>
        <authorList>
            <person name="Wu T."/>
        </authorList>
    </citation>
    <scope>NUCLEOTIDE SEQUENCE [LARGE SCALE GENOMIC DNA]</scope>
    <source>
        <strain evidence="2 3">JCM 31011</strain>
    </source>
</reference>
<organism evidence="2 3">
    <name type="scientific">Niabella pedocola</name>
    <dbReference type="NCBI Taxonomy" id="1752077"/>
    <lineage>
        <taxon>Bacteria</taxon>
        <taxon>Pseudomonadati</taxon>
        <taxon>Bacteroidota</taxon>
        <taxon>Chitinophagia</taxon>
        <taxon>Chitinophagales</taxon>
        <taxon>Chitinophagaceae</taxon>
        <taxon>Niabella</taxon>
    </lineage>
</organism>
<sequence>MKMFKVLLFSSLFLVVLSACSKSDKPGFPSNDKKAKLTFTVSSEFHKVEGDHFEVTVSGADTKSNFIDWIVNGARKTGTNVTVGDDDFNNGKTITIESASDFFGGDVFFGGFEGSITPFTVTWKIEVNGTPIEQGTQKVVKDMSPTFSKSLQLKLK</sequence>
<evidence type="ECO:0000313" key="3">
    <source>
        <dbReference type="Proteomes" id="UP001199816"/>
    </source>
</evidence>
<keyword evidence="3" id="KW-1185">Reference proteome</keyword>
<dbReference type="EMBL" id="JAJNEC010000006">
    <property type="protein sequence ID" value="MCD2425215.1"/>
    <property type="molecule type" value="Genomic_DNA"/>
</dbReference>
<name>A0ABS8PWC9_9BACT</name>
<keyword evidence="1" id="KW-0732">Signal</keyword>
<dbReference type="RefSeq" id="WP_231007653.1">
    <property type="nucleotide sequence ID" value="NZ_JAJNEC010000006.1"/>
</dbReference>
<evidence type="ECO:0008006" key="4">
    <source>
        <dbReference type="Google" id="ProtNLM"/>
    </source>
</evidence>
<gene>
    <name evidence="2" type="ORF">LQ567_20685</name>
</gene>
<protein>
    <recommendedName>
        <fullName evidence="4">Lipoprotein</fullName>
    </recommendedName>
</protein>
<accession>A0ABS8PWC9</accession>
<feature type="signal peptide" evidence="1">
    <location>
        <begin position="1"/>
        <end position="21"/>
    </location>
</feature>
<dbReference type="Proteomes" id="UP001199816">
    <property type="component" value="Unassembled WGS sequence"/>
</dbReference>
<comment type="caution">
    <text evidence="2">The sequence shown here is derived from an EMBL/GenBank/DDBJ whole genome shotgun (WGS) entry which is preliminary data.</text>
</comment>
<evidence type="ECO:0000313" key="2">
    <source>
        <dbReference type="EMBL" id="MCD2425215.1"/>
    </source>
</evidence>
<dbReference type="PROSITE" id="PS51257">
    <property type="entry name" value="PROKAR_LIPOPROTEIN"/>
    <property type="match status" value="1"/>
</dbReference>
<proteinExistence type="predicted"/>
<feature type="chain" id="PRO_5047136120" description="Lipoprotein" evidence="1">
    <location>
        <begin position="22"/>
        <end position="156"/>
    </location>
</feature>
<evidence type="ECO:0000256" key="1">
    <source>
        <dbReference type="SAM" id="SignalP"/>
    </source>
</evidence>